<evidence type="ECO:0000313" key="8">
    <source>
        <dbReference type="Proteomes" id="UP000011625"/>
    </source>
</evidence>
<protein>
    <submittedName>
        <fullName evidence="7">PfkB domain-containing protein</fullName>
    </submittedName>
</protein>
<keyword evidence="3" id="KW-0547">Nucleotide-binding</keyword>
<sequence length="323" mass="35085">MTYDILVMGEAFVDFLPESVGPTENVNRFQRRAGGSAINVAIGLANLDEVPLLRTRVGRDPFGKFLKDTVSEHEIPLTYFETDATAQTSLSVVSRDTESPSDLSFTFYRHQTADTRMEPDLIPDEVLADTKWVHITSVPLGSEPSRTATLSLMRRARKQGCTVSFFPNTRPQLWSRPGQVERDISAAIELSDIVMGTPSELAAAGYKYSDPSELALKLCEMGPEAVFLCIDSVRAFGYVTSEQLEGVANHDGFGVTPKHPIGSTDAFTAAVIASYMNDVMSLQKIVKSASAVASISTMSPGAITAFSLKETASSLFPDLPWSN</sequence>
<accession>M0MVT3</accession>
<dbReference type="OrthoDB" id="124714at2157"/>
<dbReference type="InterPro" id="IPR029056">
    <property type="entry name" value="Ribokinase-like"/>
</dbReference>
<dbReference type="EMBL" id="AOME01000089">
    <property type="protein sequence ID" value="EMA48515.1"/>
    <property type="molecule type" value="Genomic_DNA"/>
</dbReference>
<keyword evidence="8" id="KW-1185">Reference proteome</keyword>
<gene>
    <name evidence="7" type="ORF">C450_19611</name>
</gene>
<dbReference type="Pfam" id="PF00294">
    <property type="entry name" value="PfkB"/>
    <property type="match status" value="1"/>
</dbReference>
<evidence type="ECO:0000256" key="5">
    <source>
        <dbReference type="ARBA" id="ARBA00022840"/>
    </source>
</evidence>
<keyword evidence="2" id="KW-0808">Transferase</keyword>
<dbReference type="RefSeq" id="WP_005046449.1">
    <property type="nucleotide sequence ID" value="NZ_AOME01000089.1"/>
</dbReference>
<evidence type="ECO:0000256" key="2">
    <source>
        <dbReference type="ARBA" id="ARBA00022679"/>
    </source>
</evidence>
<comment type="caution">
    <text evidence="7">The sequence shown here is derived from an EMBL/GenBank/DDBJ whole genome shotgun (WGS) entry which is preliminary data.</text>
</comment>
<organism evidence="7 8">
    <name type="scientific">Halococcus salifodinae DSM 8989</name>
    <dbReference type="NCBI Taxonomy" id="1227456"/>
    <lineage>
        <taxon>Archaea</taxon>
        <taxon>Methanobacteriati</taxon>
        <taxon>Methanobacteriota</taxon>
        <taxon>Stenosarchaea group</taxon>
        <taxon>Halobacteria</taxon>
        <taxon>Halobacteriales</taxon>
        <taxon>Halococcaceae</taxon>
        <taxon>Halococcus</taxon>
    </lineage>
</organism>
<comment type="similarity">
    <text evidence="1">Belongs to the carbohydrate kinase PfkB family.</text>
</comment>
<evidence type="ECO:0000259" key="6">
    <source>
        <dbReference type="Pfam" id="PF00294"/>
    </source>
</evidence>
<dbReference type="STRING" id="1227456.C450_19611"/>
<evidence type="ECO:0000256" key="4">
    <source>
        <dbReference type="ARBA" id="ARBA00022777"/>
    </source>
</evidence>
<reference evidence="7 8" key="1">
    <citation type="journal article" date="2014" name="PLoS Genet.">
        <title>Phylogenetically driven sequencing of extremely halophilic archaea reveals strategies for static and dynamic osmo-response.</title>
        <authorList>
            <person name="Becker E.A."/>
            <person name="Seitzer P.M."/>
            <person name="Tritt A."/>
            <person name="Larsen D."/>
            <person name="Krusor M."/>
            <person name="Yao A.I."/>
            <person name="Wu D."/>
            <person name="Madern D."/>
            <person name="Eisen J.A."/>
            <person name="Darling A.E."/>
            <person name="Facciotti M.T."/>
        </authorList>
    </citation>
    <scope>NUCLEOTIDE SEQUENCE [LARGE SCALE GENOMIC DNA]</scope>
    <source>
        <strain evidence="7 8">DSM 8989</strain>
    </source>
</reference>
<dbReference type="Gene3D" id="3.40.1190.20">
    <property type="match status" value="1"/>
</dbReference>
<dbReference type="InterPro" id="IPR011611">
    <property type="entry name" value="PfkB_dom"/>
</dbReference>
<evidence type="ECO:0000313" key="7">
    <source>
        <dbReference type="EMBL" id="EMA48515.1"/>
    </source>
</evidence>
<dbReference type="InterPro" id="IPR050306">
    <property type="entry name" value="PfkB_Carbo_kinase"/>
</dbReference>
<dbReference type="PANTHER" id="PTHR43085:SF1">
    <property type="entry name" value="PSEUDOURIDINE KINASE-RELATED"/>
    <property type="match status" value="1"/>
</dbReference>
<evidence type="ECO:0000256" key="1">
    <source>
        <dbReference type="ARBA" id="ARBA00010688"/>
    </source>
</evidence>
<dbReference type="CDD" id="cd01166">
    <property type="entry name" value="KdgK"/>
    <property type="match status" value="1"/>
</dbReference>
<dbReference type="GO" id="GO:0005524">
    <property type="term" value="F:ATP binding"/>
    <property type="evidence" value="ECO:0007669"/>
    <property type="project" value="UniProtKB-KW"/>
</dbReference>
<dbReference type="PATRIC" id="fig|1227456.3.peg.3973"/>
<keyword evidence="4" id="KW-0418">Kinase</keyword>
<feature type="domain" description="Carbohydrate kinase PfkB" evidence="6">
    <location>
        <begin position="4"/>
        <end position="305"/>
    </location>
</feature>
<proteinExistence type="inferred from homology"/>
<dbReference type="AlphaFoldDB" id="M0MVT3"/>
<name>M0MVT3_9EURY</name>
<dbReference type="Proteomes" id="UP000011625">
    <property type="component" value="Unassembled WGS sequence"/>
</dbReference>
<dbReference type="PANTHER" id="PTHR43085">
    <property type="entry name" value="HEXOKINASE FAMILY MEMBER"/>
    <property type="match status" value="1"/>
</dbReference>
<keyword evidence="5" id="KW-0067">ATP-binding</keyword>
<dbReference type="SUPFAM" id="SSF53613">
    <property type="entry name" value="Ribokinase-like"/>
    <property type="match status" value="1"/>
</dbReference>
<evidence type="ECO:0000256" key="3">
    <source>
        <dbReference type="ARBA" id="ARBA00022741"/>
    </source>
</evidence>
<dbReference type="GO" id="GO:0016301">
    <property type="term" value="F:kinase activity"/>
    <property type="evidence" value="ECO:0007669"/>
    <property type="project" value="UniProtKB-KW"/>
</dbReference>